<keyword evidence="6" id="KW-1185">Reference proteome</keyword>
<dbReference type="Gene3D" id="4.10.1060.10">
    <property type="entry name" value="Zinc finger, RanBP2-type"/>
    <property type="match status" value="1"/>
</dbReference>
<dbReference type="PROSITE" id="PS01358">
    <property type="entry name" value="ZF_RANBP2_1"/>
    <property type="match status" value="2"/>
</dbReference>
<dbReference type="SMART" id="SM00547">
    <property type="entry name" value="ZnF_RBZ"/>
    <property type="match status" value="2"/>
</dbReference>
<evidence type="ECO:0000313" key="7">
    <source>
        <dbReference type="WBParaSite" id="PSU_v2.g8507.t1"/>
    </source>
</evidence>
<keyword evidence="1" id="KW-0479">Metal-binding</keyword>
<evidence type="ECO:0000256" key="2">
    <source>
        <dbReference type="ARBA" id="ARBA00022771"/>
    </source>
</evidence>
<sequence>MNITASSTSASSLMWACRYCTFNNPSDSNLCQACGSENPKNRGRANGFLSKFPSISISGAVNLIDNAIDAFRDVATSSSSHQNGVIVAQVSRDWICPRCQLNNAPEASYCGRCNFHQSNG</sequence>
<dbReference type="AlphaFoldDB" id="A0A914Z9B4"/>
<evidence type="ECO:0000313" key="6">
    <source>
        <dbReference type="Proteomes" id="UP000887577"/>
    </source>
</evidence>
<name>A0A914Z9B4_9BILA</name>
<feature type="domain" description="RanBP2-type" evidence="5">
    <location>
        <begin position="10"/>
        <end position="40"/>
    </location>
</feature>
<protein>
    <submittedName>
        <fullName evidence="7">RanBP2-type domain-containing protein</fullName>
    </submittedName>
</protein>
<organism evidence="6 7">
    <name type="scientific">Panagrolaimus superbus</name>
    <dbReference type="NCBI Taxonomy" id="310955"/>
    <lineage>
        <taxon>Eukaryota</taxon>
        <taxon>Metazoa</taxon>
        <taxon>Ecdysozoa</taxon>
        <taxon>Nematoda</taxon>
        <taxon>Chromadorea</taxon>
        <taxon>Rhabditida</taxon>
        <taxon>Tylenchina</taxon>
        <taxon>Panagrolaimomorpha</taxon>
        <taxon>Panagrolaimoidea</taxon>
        <taxon>Panagrolaimidae</taxon>
        <taxon>Panagrolaimus</taxon>
    </lineage>
</organism>
<keyword evidence="3" id="KW-0862">Zinc</keyword>
<dbReference type="SUPFAM" id="SSF90209">
    <property type="entry name" value="Ran binding protein zinc finger-like"/>
    <property type="match status" value="1"/>
</dbReference>
<reference evidence="7" key="1">
    <citation type="submission" date="2022-11" db="UniProtKB">
        <authorList>
            <consortium name="WormBaseParasite"/>
        </authorList>
    </citation>
    <scope>IDENTIFICATION</scope>
</reference>
<dbReference type="Proteomes" id="UP000887577">
    <property type="component" value="Unplaced"/>
</dbReference>
<keyword evidence="2 4" id="KW-0863">Zinc-finger</keyword>
<accession>A0A914Z9B4</accession>
<dbReference type="InterPro" id="IPR001876">
    <property type="entry name" value="Znf_RanBP2"/>
</dbReference>
<evidence type="ECO:0000256" key="1">
    <source>
        <dbReference type="ARBA" id="ARBA00022723"/>
    </source>
</evidence>
<evidence type="ECO:0000256" key="3">
    <source>
        <dbReference type="ARBA" id="ARBA00022833"/>
    </source>
</evidence>
<feature type="domain" description="RanBP2-type" evidence="5">
    <location>
        <begin position="89"/>
        <end position="119"/>
    </location>
</feature>
<evidence type="ECO:0000259" key="5">
    <source>
        <dbReference type="PROSITE" id="PS50199"/>
    </source>
</evidence>
<dbReference type="PROSITE" id="PS50199">
    <property type="entry name" value="ZF_RANBP2_2"/>
    <property type="match status" value="2"/>
</dbReference>
<proteinExistence type="predicted"/>
<dbReference type="WBParaSite" id="PSU_v2.g8507.t1">
    <property type="protein sequence ID" value="PSU_v2.g8507.t1"/>
    <property type="gene ID" value="PSU_v2.g8507"/>
</dbReference>
<evidence type="ECO:0000256" key="4">
    <source>
        <dbReference type="PROSITE-ProRule" id="PRU00322"/>
    </source>
</evidence>
<dbReference type="InterPro" id="IPR036443">
    <property type="entry name" value="Znf_RanBP2_sf"/>
</dbReference>
<dbReference type="GO" id="GO:0008270">
    <property type="term" value="F:zinc ion binding"/>
    <property type="evidence" value="ECO:0007669"/>
    <property type="project" value="UniProtKB-KW"/>
</dbReference>
<dbReference type="Pfam" id="PF00641">
    <property type="entry name" value="Zn_ribbon_RanBP"/>
    <property type="match status" value="2"/>
</dbReference>